<organism evidence="2 3">
    <name type="scientific">Paenibacillus gansuensis</name>
    <dbReference type="NCBI Taxonomy" id="306542"/>
    <lineage>
        <taxon>Bacteria</taxon>
        <taxon>Bacillati</taxon>
        <taxon>Bacillota</taxon>
        <taxon>Bacilli</taxon>
        <taxon>Bacillales</taxon>
        <taxon>Paenibacillaceae</taxon>
        <taxon>Paenibacillus</taxon>
    </lineage>
</organism>
<proteinExistence type="predicted"/>
<gene>
    <name evidence="2" type="ORF">ACFSUF_25240</name>
</gene>
<protein>
    <recommendedName>
        <fullName evidence="4">YrhK domain-containing protein</fullName>
    </recommendedName>
</protein>
<reference evidence="3" key="1">
    <citation type="journal article" date="2019" name="Int. J. Syst. Evol. Microbiol.">
        <title>The Global Catalogue of Microorganisms (GCM) 10K type strain sequencing project: providing services to taxonomists for standard genome sequencing and annotation.</title>
        <authorList>
            <consortium name="The Broad Institute Genomics Platform"/>
            <consortium name="The Broad Institute Genome Sequencing Center for Infectious Disease"/>
            <person name="Wu L."/>
            <person name="Ma J."/>
        </authorList>
    </citation>
    <scope>NUCLEOTIDE SEQUENCE [LARGE SCALE GENOMIC DNA]</scope>
    <source>
        <strain evidence="3">KCTC 3950</strain>
    </source>
</reference>
<feature type="transmembrane region" description="Helical" evidence="1">
    <location>
        <begin position="52"/>
        <end position="74"/>
    </location>
</feature>
<evidence type="ECO:0000313" key="3">
    <source>
        <dbReference type="Proteomes" id="UP001597541"/>
    </source>
</evidence>
<sequence length="84" mass="9637">METEKKLTFEERSNLEIEKHNEKSTSKLYTIVGILVAFFGLSIGIYNDTVWTSLLIYIPIGMIVMGIGDIINFLRKINDKLDKL</sequence>
<feature type="transmembrane region" description="Helical" evidence="1">
    <location>
        <begin position="28"/>
        <end position="46"/>
    </location>
</feature>
<evidence type="ECO:0000256" key="1">
    <source>
        <dbReference type="SAM" id="Phobius"/>
    </source>
</evidence>
<evidence type="ECO:0008006" key="4">
    <source>
        <dbReference type="Google" id="ProtNLM"/>
    </source>
</evidence>
<keyword evidence="3" id="KW-1185">Reference proteome</keyword>
<dbReference type="Proteomes" id="UP001597541">
    <property type="component" value="Unassembled WGS sequence"/>
</dbReference>
<keyword evidence="1" id="KW-0812">Transmembrane</keyword>
<keyword evidence="1" id="KW-0472">Membrane</keyword>
<accession>A0ABW5PM05</accession>
<comment type="caution">
    <text evidence="2">The sequence shown here is derived from an EMBL/GenBank/DDBJ whole genome shotgun (WGS) entry which is preliminary data.</text>
</comment>
<dbReference type="RefSeq" id="WP_377607873.1">
    <property type="nucleotide sequence ID" value="NZ_JBHUME010000022.1"/>
</dbReference>
<keyword evidence="1" id="KW-1133">Transmembrane helix</keyword>
<evidence type="ECO:0000313" key="2">
    <source>
        <dbReference type="EMBL" id="MFD2615718.1"/>
    </source>
</evidence>
<name>A0ABW5PM05_9BACL</name>
<dbReference type="EMBL" id="JBHUME010000022">
    <property type="protein sequence ID" value="MFD2615718.1"/>
    <property type="molecule type" value="Genomic_DNA"/>
</dbReference>